<dbReference type="InterPro" id="IPR013022">
    <property type="entry name" value="Xyl_isomerase-like_TIM-brl"/>
</dbReference>
<accession>A0A198AGX9</accession>
<evidence type="ECO:0000313" key="3">
    <source>
        <dbReference type="Proteomes" id="UP000078454"/>
    </source>
</evidence>
<organism evidence="2 3">
    <name type="scientific">Paenibacillus oryzisoli</name>
    <dbReference type="NCBI Taxonomy" id="1850517"/>
    <lineage>
        <taxon>Bacteria</taxon>
        <taxon>Bacillati</taxon>
        <taxon>Bacillota</taxon>
        <taxon>Bacilli</taxon>
        <taxon>Bacillales</taxon>
        <taxon>Paenibacillaceae</taxon>
        <taxon>Paenibacillus</taxon>
    </lineage>
</organism>
<name>A0A198AGX9_9BACL</name>
<dbReference type="STRING" id="1850517.A8708_18110"/>
<dbReference type="EMBL" id="LYPB01000050">
    <property type="protein sequence ID" value="OAS20487.1"/>
    <property type="molecule type" value="Genomic_DNA"/>
</dbReference>
<protein>
    <submittedName>
        <fullName evidence="2">Xylose isomerase</fullName>
    </submittedName>
</protein>
<keyword evidence="3" id="KW-1185">Reference proteome</keyword>
<gene>
    <name evidence="2" type="ORF">A8708_18110</name>
</gene>
<dbReference type="Proteomes" id="UP000078454">
    <property type="component" value="Unassembled WGS sequence"/>
</dbReference>
<dbReference type="InterPro" id="IPR050312">
    <property type="entry name" value="IolE/XylAMocC-like"/>
</dbReference>
<keyword evidence="2" id="KW-0413">Isomerase</keyword>
<dbReference type="Gene3D" id="3.20.20.150">
    <property type="entry name" value="Divalent-metal-dependent TIM barrel enzymes"/>
    <property type="match status" value="1"/>
</dbReference>
<dbReference type="OrthoDB" id="128241at2"/>
<dbReference type="RefSeq" id="WP_068663117.1">
    <property type="nucleotide sequence ID" value="NZ_LYPB01000050.1"/>
</dbReference>
<dbReference type="PANTHER" id="PTHR12110">
    <property type="entry name" value="HYDROXYPYRUVATE ISOMERASE"/>
    <property type="match status" value="1"/>
</dbReference>
<dbReference type="GO" id="GO:0016853">
    <property type="term" value="F:isomerase activity"/>
    <property type="evidence" value="ECO:0007669"/>
    <property type="project" value="UniProtKB-KW"/>
</dbReference>
<dbReference type="AlphaFoldDB" id="A0A198AGX9"/>
<reference evidence="2 3" key="1">
    <citation type="submission" date="2016-05" db="EMBL/GenBank/DDBJ databases">
        <title>Paenibacillus sp. 1ZS3-15 nov., isolated from the rhizosphere soil.</title>
        <authorList>
            <person name="Zhang X.X."/>
            <person name="Zhang J."/>
        </authorList>
    </citation>
    <scope>NUCLEOTIDE SEQUENCE [LARGE SCALE GENOMIC DNA]</scope>
    <source>
        <strain evidence="2 3">1ZS3-15</strain>
    </source>
</reference>
<proteinExistence type="predicted"/>
<dbReference type="Pfam" id="PF01261">
    <property type="entry name" value="AP_endonuc_2"/>
    <property type="match status" value="1"/>
</dbReference>
<dbReference type="PANTHER" id="PTHR12110:SF21">
    <property type="entry name" value="XYLOSE ISOMERASE-LIKE TIM BARREL DOMAIN-CONTAINING PROTEIN"/>
    <property type="match status" value="1"/>
</dbReference>
<dbReference type="InterPro" id="IPR036237">
    <property type="entry name" value="Xyl_isomerase-like_sf"/>
</dbReference>
<comment type="caution">
    <text evidence="2">The sequence shown here is derived from an EMBL/GenBank/DDBJ whole genome shotgun (WGS) entry which is preliminary data.</text>
</comment>
<sequence>MRIGAPLLKQVKDPKEWTNEHLRRGYLAAYCPDLTIQDTAEIRAYRQAARDADIVIAEVGAWSNPLSDDAAIRQSALQRCKEQLALTEEIGAICCVNIAGSRSAQWDGPHPDNFTPDTFALIVDNVRDIIDAVKPKTSYFTLEVMPWIFPNDAETYLSLMKAIDREAFGVHLDPVNMIASPALFFHNRKLLLECFMLLGPYIRSCHAKDVVLSSELTVHLSEVRPGLGGLDYYTYLKLLRSLNRDVPLMLEHLLDDEAYQEAAKFILYTASRI</sequence>
<evidence type="ECO:0000259" key="1">
    <source>
        <dbReference type="Pfam" id="PF01261"/>
    </source>
</evidence>
<evidence type="ECO:0000313" key="2">
    <source>
        <dbReference type="EMBL" id="OAS20487.1"/>
    </source>
</evidence>
<feature type="domain" description="Xylose isomerase-like TIM barrel" evidence="1">
    <location>
        <begin position="39"/>
        <end position="266"/>
    </location>
</feature>
<dbReference type="SUPFAM" id="SSF51658">
    <property type="entry name" value="Xylose isomerase-like"/>
    <property type="match status" value="1"/>
</dbReference>